<dbReference type="Proteomes" id="UP000828390">
    <property type="component" value="Unassembled WGS sequence"/>
</dbReference>
<evidence type="ECO:0000256" key="4">
    <source>
        <dbReference type="PROSITE-ProRule" id="PRU00302"/>
    </source>
</evidence>
<proteinExistence type="predicted"/>
<evidence type="ECO:0000259" key="6">
    <source>
        <dbReference type="PROSITE" id="PS50923"/>
    </source>
</evidence>
<dbReference type="InterPro" id="IPR035976">
    <property type="entry name" value="Sushi/SCR/CCP_sf"/>
</dbReference>
<accession>A0A9D4CQA4</accession>
<feature type="domain" description="Sushi" evidence="6">
    <location>
        <begin position="238"/>
        <end position="295"/>
    </location>
</feature>
<keyword evidence="2" id="KW-0677">Repeat</keyword>
<organism evidence="7 8">
    <name type="scientific">Dreissena polymorpha</name>
    <name type="common">Zebra mussel</name>
    <name type="synonym">Mytilus polymorpha</name>
    <dbReference type="NCBI Taxonomy" id="45954"/>
    <lineage>
        <taxon>Eukaryota</taxon>
        <taxon>Metazoa</taxon>
        <taxon>Spiralia</taxon>
        <taxon>Lophotrochozoa</taxon>
        <taxon>Mollusca</taxon>
        <taxon>Bivalvia</taxon>
        <taxon>Autobranchia</taxon>
        <taxon>Heteroconchia</taxon>
        <taxon>Euheterodonta</taxon>
        <taxon>Imparidentia</taxon>
        <taxon>Neoheterodontei</taxon>
        <taxon>Myida</taxon>
        <taxon>Dreissenoidea</taxon>
        <taxon>Dreissenidae</taxon>
        <taxon>Dreissena</taxon>
    </lineage>
</organism>
<feature type="domain" description="Sushi" evidence="6">
    <location>
        <begin position="296"/>
        <end position="351"/>
    </location>
</feature>
<dbReference type="InterPro" id="IPR000436">
    <property type="entry name" value="Sushi_SCR_CCP_dom"/>
</dbReference>
<evidence type="ECO:0000313" key="8">
    <source>
        <dbReference type="Proteomes" id="UP000828390"/>
    </source>
</evidence>
<dbReference type="AlphaFoldDB" id="A0A9D4CQA4"/>
<reference evidence="7" key="1">
    <citation type="journal article" date="2019" name="bioRxiv">
        <title>The Genome of the Zebra Mussel, Dreissena polymorpha: A Resource for Invasive Species Research.</title>
        <authorList>
            <person name="McCartney M.A."/>
            <person name="Auch B."/>
            <person name="Kono T."/>
            <person name="Mallez S."/>
            <person name="Zhang Y."/>
            <person name="Obille A."/>
            <person name="Becker A."/>
            <person name="Abrahante J.E."/>
            <person name="Garbe J."/>
            <person name="Badalamenti J.P."/>
            <person name="Herman A."/>
            <person name="Mangelson H."/>
            <person name="Liachko I."/>
            <person name="Sullivan S."/>
            <person name="Sone E.D."/>
            <person name="Koren S."/>
            <person name="Silverstein K.A.T."/>
            <person name="Beckman K.B."/>
            <person name="Gohl D.M."/>
        </authorList>
    </citation>
    <scope>NUCLEOTIDE SEQUENCE</scope>
    <source>
        <strain evidence="7">Duluth1</strain>
        <tissue evidence="7">Whole animal</tissue>
    </source>
</reference>
<evidence type="ECO:0000256" key="3">
    <source>
        <dbReference type="ARBA" id="ARBA00023157"/>
    </source>
</evidence>
<keyword evidence="4" id="KW-0768">Sushi</keyword>
<feature type="domain" description="Sushi" evidence="6">
    <location>
        <begin position="122"/>
        <end position="179"/>
    </location>
</feature>
<dbReference type="Gene3D" id="2.10.70.10">
    <property type="entry name" value="Complement Module, domain 1"/>
    <property type="match status" value="6"/>
</dbReference>
<feature type="disulfide bond" evidence="4">
    <location>
        <begin position="208"/>
        <end position="235"/>
    </location>
</feature>
<keyword evidence="8" id="KW-1185">Reference proteome</keyword>
<feature type="disulfide bond" evidence="4">
    <location>
        <begin position="150"/>
        <end position="177"/>
    </location>
</feature>
<dbReference type="PROSITE" id="PS50923">
    <property type="entry name" value="SUSHI"/>
    <property type="match status" value="6"/>
</dbReference>
<feature type="domain" description="Sushi" evidence="6">
    <location>
        <begin position="180"/>
        <end position="237"/>
    </location>
</feature>
<comment type="caution">
    <text evidence="4">Lacks conserved residue(s) required for the propagation of feature annotation.</text>
</comment>
<dbReference type="SUPFAM" id="SSF57535">
    <property type="entry name" value="Complement control module/SCR domain"/>
    <property type="match status" value="6"/>
</dbReference>
<evidence type="ECO:0000256" key="1">
    <source>
        <dbReference type="ARBA" id="ARBA00022729"/>
    </source>
</evidence>
<dbReference type="InterPro" id="IPR007110">
    <property type="entry name" value="Ig-like_dom"/>
</dbReference>
<sequence length="382" mass="40735">MLLFDTGCPALQNISHGYVNSSGLNNGDIASYACELGYTLSSSVTRFCTSNRTWNSSEPSCELITCPSPLAPVNGALNLNESSFGDRAIYSCNVGYYLSSSNISTCNASGRWDTPAPTCILHDCGNISNPLNGLVNFAATTYGAVANYICDVGYNLNGSNSSTCNGTGQWDRKPPTCTPIDCGPMLNPSNGHVSYFSTTYGNIANFSCNVGYFINGSNSTTCVAEGHWLTTNPDCARFDCGQLYSPVNGTVTVTNTTYGAIANYSCDTGYSMVGHESTTCNSTGHWNKAAPVCSQIVCGNITITNGLVSYSGEKVYGDHANITCNAGYQLSGPLTRTCLGNWSQPESSCIAKGQTIITIFMFVSKKISGHILDVRYRRTNKF</sequence>
<dbReference type="PANTHER" id="PTHR45656">
    <property type="entry name" value="PROTEIN CBR-CLEC-78"/>
    <property type="match status" value="1"/>
</dbReference>
<feature type="disulfide bond" evidence="4">
    <location>
        <begin position="34"/>
        <end position="61"/>
    </location>
</feature>
<keyword evidence="3 4" id="KW-1015">Disulfide bond</keyword>
<comment type="caution">
    <text evidence="7">The sequence shown here is derived from an EMBL/GenBank/DDBJ whole genome shotgun (WGS) entry which is preliminary data.</text>
</comment>
<dbReference type="PANTHER" id="PTHR45656:SF4">
    <property type="entry name" value="PROTEIN CBR-CLEC-78"/>
    <property type="match status" value="1"/>
</dbReference>
<dbReference type="PROSITE" id="PS50835">
    <property type="entry name" value="IG_LIKE"/>
    <property type="match status" value="1"/>
</dbReference>
<evidence type="ECO:0000313" key="7">
    <source>
        <dbReference type="EMBL" id="KAH3729212.1"/>
    </source>
</evidence>
<protein>
    <submittedName>
        <fullName evidence="7">Uncharacterized protein</fullName>
    </submittedName>
</protein>
<dbReference type="SMART" id="SM00032">
    <property type="entry name" value="CCP"/>
    <property type="match status" value="6"/>
</dbReference>
<feature type="disulfide bond" evidence="4">
    <location>
        <begin position="92"/>
        <end position="119"/>
    </location>
</feature>
<keyword evidence="1" id="KW-0732">Signal</keyword>
<feature type="domain" description="Sushi" evidence="6">
    <location>
        <begin position="64"/>
        <end position="121"/>
    </location>
</feature>
<feature type="domain" description="Ig-like" evidence="5">
    <location>
        <begin position="9"/>
        <end position="104"/>
    </location>
</feature>
<dbReference type="Pfam" id="PF00084">
    <property type="entry name" value="Sushi"/>
    <property type="match status" value="6"/>
</dbReference>
<dbReference type="CDD" id="cd00033">
    <property type="entry name" value="CCP"/>
    <property type="match status" value="6"/>
</dbReference>
<feature type="disulfide bond" evidence="4">
    <location>
        <begin position="266"/>
        <end position="293"/>
    </location>
</feature>
<evidence type="ECO:0000259" key="5">
    <source>
        <dbReference type="PROSITE" id="PS50835"/>
    </source>
</evidence>
<evidence type="ECO:0000256" key="2">
    <source>
        <dbReference type="ARBA" id="ARBA00022737"/>
    </source>
</evidence>
<feature type="domain" description="Sushi" evidence="6">
    <location>
        <begin position="6"/>
        <end position="63"/>
    </location>
</feature>
<gene>
    <name evidence="7" type="ORF">DPMN_055178</name>
</gene>
<dbReference type="EMBL" id="JAIWYP010000012">
    <property type="protein sequence ID" value="KAH3729212.1"/>
    <property type="molecule type" value="Genomic_DNA"/>
</dbReference>
<name>A0A9D4CQA4_DREPO</name>
<reference evidence="7" key="2">
    <citation type="submission" date="2020-11" db="EMBL/GenBank/DDBJ databases">
        <authorList>
            <person name="McCartney M.A."/>
            <person name="Auch B."/>
            <person name="Kono T."/>
            <person name="Mallez S."/>
            <person name="Becker A."/>
            <person name="Gohl D.M."/>
            <person name="Silverstein K.A.T."/>
            <person name="Koren S."/>
            <person name="Bechman K.B."/>
            <person name="Herman A."/>
            <person name="Abrahante J.E."/>
            <person name="Garbe J."/>
        </authorList>
    </citation>
    <scope>NUCLEOTIDE SEQUENCE</scope>
    <source>
        <strain evidence="7">Duluth1</strain>
        <tissue evidence="7">Whole animal</tissue>
    </source>
</reference>
<dbReference type="InterPro" id="IPR051277">
    <property type="entry name" value="SEZ6_CSMD_C4BPB_Regulators"/>
</dbReference>